<gene>
    <name evidence="2" type="ORF">PSA21_134</name>
</gene>
<reference evidence="2 3" key="1">
    <citation type="submission" date="2019-02" db="EMBL/GenBank/DDBJ databases">
        <authorList>
            <person name="Frampton R.A."/>
            <person name="Wojtus J.K."/>
            <person name="Fineran P.C."/>
            <person name="Hendrickson H.L."/>
        </authorList>
    </citation>
    <scope>NUCLEOTIDE SEQUENCE [LARGE SCALE GENOMIC DNA]</scope>
</reference>
<protein>
    <submittedName>
        <fullName evidence="2">Uncharacterized protein</fullName>
    </submittedName>
</protein>
<sequence>MFNTVLRVAAVAGLCYISFQVGRNWNEIAADAAEVVASTADPQVPTGPETGTTIPTGE</sequence>
<proteinExistence type="predicted"/>
<organism evidence="2 3">
    <name type="scientific">Pseudomonas phage Psa21</name>
    <dbReference type="NCBI Taxonomy" id="2530023"/>
    <lineage>
        <taxon>Viruses</taxon>
        <taxon>Duplodnaviria</taxon>
        <taxon>Heunggongvirae</taxon>
        <taxon>Uroviricota</taxon>
        <taxon>Caudoviricetes</taxon>
        <taxon>Chimalliviridae</taxon>
        <taxon>Tepukevirus</taxon>
        <taxon>Tepukevirus Psa21</taxon>
    </lineage>
</organism>
<dbReference type="EMBL" id="MK552327">
    <property type="protein sequence ID" value="QBJ02661.1"/>
    <property type="molecule type" value="Genomic_DNA"/>
</dbReference>
<name>A0A481W4J5_9CAUD</name>
<evidence type="ECO:0000313" key="2">
    <source>
        <dbReference type="EMBL" id="QBJ02661.1"/>
    </source>
</evidence>
<feature type="region of interest" description="Disordered" evidence="1">
    <location>
        <begin position="38"/>
        <end position="58"/>
    </location>
</feature>
<evidence type="ECO:0000256" key="1">
    <source>
        <dbReference type="SAM" id="MobiDB-lite"/>
    </source>
</evidence>
<keyword evidence="3" id="KW-1185">Reference proteome</keyword>
<evidence type="ECO:0000313" key="3">
    <source>
        <dbReference type="Proteomes" id="UP000294134"/>
    </source>
</evidence>
<accession>A0A481W4J5</accession>
<dbReference type="Proteomes" id="UP000294134">
    <property type="component" value="Segment"/>
</dbReference>